<proteinExistence type="predicted"/>
<feature type="coiled-coil region" evidence="1">
    <location>
        <begin position="93"/>
        <end position="120"/>
    </location>
</feature>
<accession>A0ABR2I435</accession>
<dbReference type="Proteomes" id="UP001390339">
    <property type="component" value="Unassembled WGS sequence"/>
</dbReference>
<comment type="caution">
    <text evidence="2">The sequence shown here is derived from an EMBL/GenBank/DDBJ whole genome shotgun (WGS) entry which is preliminary data.</text>
</comment>
<organism evidence="2 3">
    <name type="scientific">Apiospora arundinis</name>
    <dbReference type="NCBI Taxonomy" id="335852"/>
    <lineage>
        <taxon>Eukaryota</taxon>
        <taxon>Fungi</taxon>
        <taxon>Dikarya</taxon>
        <taxon>Ascomycota</taxon>
        <taxon>Pezizomycotina</taxon>
        <taxon>Sordariomycetes</taxon>
        <taxon>Xylariomycetidae</taxon>
        <taxon>Amphisphaeriales</taxon>
        <taxon>Apiosporaceae</taxon>
        <taxon>Apiospora</taxon>
    </lineage>
</organism>
<protein>
    <submittedName>
        <fullName evidence="2">Uncharacterized protein</fullName>
    </submittedName>
</protein>
<sequence>MNSISPFRVATAAARSLSRRLPSPAAAMTTKSTTQTLLPRSRFYSSSSSSAEPERKSFIKVFGRPIFKVALMAIFTYQLAYYGWLRLEQNETRGVLNDTIADLETRIAELERAKGNTKKA</sequence>
<evidence type="ECO:0000313" key="3">
    <source>
        <dbReference type="Proteomes" id="UP001390339"/>
    </source>
</evidence>
<reference evidence="2 3" key="1">
    <citation type="journal article" date="2024" name="IMA Fungus">
        <title>Apiospora arundinis, a panoply of carbohydrate-active enzymes and secondary metabolites.</title>
        <authorList>
            <person name="Sorensen T."/>
            <person name="Petersen C."/>
            <person name="Muurmann A.T."/>
            <person name="Christiansen J.V."/>
            <person name="Brundto M.L."/>
            <person name="Overgaard C.K."/>
            <person name="Boysen A.T."/>
            <person name="Wollenberg R.D."/>
            <person name="Larsen T.O."/>
            <person name="Sorensen J.L."/>
            <person name="Nielsen K.L."/>
            <person name="Sondergaard T.E."/>
        </authorList>
    </citation>
    <scope>NUCLEOTIDE SEQUENCE [LARGE SCALE GENOMIC DNA]</scope>
    <source>
        <strain evidence="2 3">AAU 773</strain>
    </source>
</reference>
<name>A0ABR2I435_9PEZI</name>
<keyword evidence="3" id="KW-1185">Reference proteome</keyword>
<evidence type="ECO:0000313" key="2">
    <source>
        <dbReference type="EMBL" id="KAK8857159.1"/>
    </source>
</evidence>
<gene>
    <name evidence="2" type="ORF">PGQ11_013071</name>
</gene>
<evidence type="ECO:0000256" key="1">
    <source>
        <dbReference type="SAM" id="Coils"/>
    </source>
</evidence>
<keyword evidence="1" id="KW-0175">Coiled coil</keyword>
<dbReference type="EMBL" id="JAPCWZ010000007">
    <property type="protein sequence ID" value="KAK8857159.1"/>
    <property type="molecule type" value="Genomic_DNA"/>
</dbReference>